<evidence type="ECO:0000259" key="8">
    <source>
        <dbReference type="PROSITE" id="PS50207"/>
    </source>
</evidence>
<dbReference type="GO" id="GO:0043067">
    <property type="term" value="P:regulation of programmed cell death"/>
    <property type="evidence" value="ECO:0007669"/>
    <property type="project" value="UniProtKB-ARBA"/>
</dbReference>
<dbReference type="AlphaFoldDB" id="A0A310S7J1"/>
<evidence type="ECO:0000259" key="9">
    <source>
        <dbReference type="PROSITE" id="PS50208"/>
    </source>
</evidence>
<dbReference type="Gene3D" id="3.40.50.1460">
    <property type="match status" value="1"/>
</dbReference>
<dbReference type="GO" id="GO:0006915">
    <property type="term" value="P:apoptotic process"/>
    <property type="evidence" value="ECO:0007669"/>
    <property type="project" value="UniProtKB-KW"/>
</dbReference>
<sequence>MINAVVDLEGLKSMILDSKFEFRKENIDGSDSFSGESPKEFDQHDAVVIHQPEENAISEIEIMRFATKRDATRYSMNHKKRGKCVIFNQVLFDWVGSERKGSNFDVKMISRTFRSLGFELDPCHNLSYSKIMEKVDELCKENHKDCDCICFFILTHGSEENWVRARDVSYQIRDIWKKFTADNCPSLASKPKLFFIQACRGTKNEKPVRGRSVTDSSKNEEIYNIPSHADFLYASSTVEGFNSRRDPEKGTWYIQTLCEVIQDHWRDTDLLRMLTITARKVATTEYPDEEALTQMPSTTTTLIRDLYFTPKDES</sequence>
<dbReference type="GO" id="GO:0005737">
    <property type="term" value="C:cytoplasm"/>
    <property type="evidence" value="ECO:0007669"/>
    <property type="project" value="UniProtKB-ARBA"/>
</dbReference>
<dbReference type="Pfam" id="PF00656">
    <property type="entry name" value="Peptidase_C14"/>
    <property type="match status" value="1"/>
</dbReference>
<organism evidence="10 11">
    <name type="scientific">Eufriesea mexicana</name>
    <dbReference type="NCBI Taxonomy" id="516756"/>
    <lineage>
        <taxon>Eukaryota</taxon>
        <taxon>Metazoa</taxon>
        <taxon>Ecdysozoa</taxon>
        <taxon>Arthropoda</taxon>
        <taxon>Hexapoda</taxon>
        <taxon>Insecta</taxon>
        <taxon>Pterygota</taxon>
        <taxon>Neoptera</taxon>
        <taxon>Endopterygota</taxon>
        <taxon>Hymenoptera</taxon>
        <taxon>Apocrita</taxon>
        <taxon>Aculeata</taxon>
        <taxon>Apoidea</taxon>
        <taxon>Anthophila</taxon>
        <taxon>Apidae</taxon>
        <taxon>Eufriesea</taxon>
    </lineage>
</organism>
<evidence type="ECO:0000256" key="2">
    <source>
        <dbReference type="ARBA" id="ARBA00022670"/>
    </source>
</evidence>
<dbReference type="InterPro" id="IPR029030">
    <property type="entry name" value="Caspase-like_dom_sf"/>
</dbReference>
<dbReference type="PROSITE" id="PS01121">
    <property type="entry name" value="CASPASE_HIS"/>
    <property type="match status" value="1"/>
</dbReference>
<feature type="domain" description="Caspase family p10" evidence="8">
    <location>
        <begin position="221"/>
        <end position="310"/>
    </location>
</feature>
<dbReference type="InterPro" id="IPR015917">
    <property type="entry name" value="Pept_C14A"/>
</dbReference>
<dbReference type="InterPro" id="IPR002138">
    <property type="entry name" value="Pept_C14_p10"/>
</dbReference>
<dbReference type="PANTHER" id="PTHR48169">
    <property type="entry name" value="DED DOMAIN-CONTAINING PROTEIN"/>
    <property type="match status" value="1"/>
</dbReference>
<dbReference type="SUPFAM" id="SSF52129">
    <property type="entry name" value="Caspase-like"/>
    <property type="match status" value="1"/>
</dbReference>
<dbReference type="InterPro" id="IPR033139">
    <property type="entry name" value="Caspase_cys_AS"/>
</dbReference>
<dbReference type="PROSITE" id="PS01122">
    <property type="entry name" value="CASPASE_CYS"/>
    <property type="match status" value="1"/>
</dbReference>
<proteinExistence type="inferred from homology"/>
<evidence type="ECO:0000313" key="11">
    <source>
        <dbReference type="Proteomes" id="UP000250275"/>
    </source>
</evidence>
<dbReference type="GO" id="GO:0051604">
    <property type="term" value="P:protein maturation"/>
    <property type="evidence" value="ECO:0007669"/>
    <property type="project" value="UniProtKB-ARBA"/>
</dbReference>
<keyword evidence="2" id="KW-0645">Protease</keyword>
<keyword evidence="11" id="KW-1185">Reference proteome</keyword>
<dbReference type="OrthoDB" id="6116485at2759"/>
<gene>
    <name evidence="10" type="ORF">WN48_08800</name>
</gene>
<keyword evidence="4" id="KW-0378">Hydrolase</keyword>
<evidence type="ECO:0000256" key="1">
    <source>
        <dbReference type="ARBA" id="ARBA00010134"/>
    </source>
</evidence>
<feature type="domain" description="Caspase family p20" evidence="9">
    <location>
        <begin position="80"/>
        <end position="203"/>
    </location>
</feature>
<accession>A0A310S7J1</accession>
<dbReference type="GO" id="GO:0006508">
    <property type="term" value="P:proteolysis"/>
    <property type="evidence" value="ECO:0007669"/>
    <property type="project" value="UniProtKB-KW"/>
</dbReference>
<dbReference type="EMBL" id="KQ765605">
    <property type="protein sequence ID" value="OAD53827.1"/>
    <property type="molecule type" value="Genomic_DNA"/>
</dbReference>
<comment type="similarity">
    <text evidence="1 7">Belongs to the peptidase C14A family.</text>
</comment>
<evidence type="ECO:0000256" key="4">
    <source>
        <dbReference type="ARBA" id="ARBA00022801"/>
    </source>
</evidence>
<dbReference type="PROSITE" id="PS50208">
    <property type="entry name" value="CASPASE_P20"/>
    <property type="match status" value="1"/>
</dbReference>
<evidence type="ECO:0000256" key="3">
    <source>
        <dbReference type="ARBA" id="ARBA00022703"/>
    </source>
</evidence>
<dbReference type="PANTHER" id="PTHR48169:SF7">
    <property type="entry name" value="CASPASE 10"/>
    <property type="match status" value="1"/>
</dbReference>
<dbReference type="InterPro" id="IPR011600">
    <property type="entry name" value="Pept_C14_caspase"/>
</dbReference>
<dbReference type="InterPro" id="IPR016129">
    <property type="entry name" value="Caspase_his_AS"/>
</dbReference>
<dbReference type="SMART" id="SM00115">
    <property type="entry name" value="CASc"/>
    <property type="match status" value="1"/>
</dbReference>
<keyword evidence="5" id="KW-0788">Thiol protease</keyword>
<evidence type="ECO:0000256" key="7">
    <source>
        <dbReference type="RuleBase" id="RU003971"/>
    </source>
</evidence>
<name>A0A310S7J1_9HYME</name>
<dbReference type="InterPro" id="IPR001309">
    <property type="entry name" value="Pept_C14_p20"/>
</dbReference>
<dbReference type="CDD" id="cd00032">
    <property type="entry name" value="CASc"/>
    <property type="match status" value="1"/>
</dbReference>
<reference evidence="10 11" key="1">
    <citation type="submission" date="2015-07" db="EMBL/GenBank/DDBJ databases">
        <title>The genome of Eufriesea mexicana.</title>
        <authorList>
            <person name="Pan H."/>
            <person name="Kapheim K."/>
        </authorList>
    </citation>
    <scope>NUCLEOTIDE SEQUENCE [LARGE SCALE GENOMIC DNA]</scope>
    <source>
        <strain evidence="10">0111107269</strain>
        <tissue evidence="10">Whole body</tissue>
    </source>
</reference>
<dbReference type="PRINTS" id="PR00376">
    <property type="entry name" value="IL1BCENZYME"/>
</dbReference>
<dbReference type="PROSITE" id="PS50207">
    <property type="entry name" value="CASPASE_P10"/>
    <property type="match status" value="1"/>
</dbReference>
<dbReference type="Proteomes" id="UP000250275">
    <property type="component" value="Unassembled WGS sequence"/>
</dbReference>
<keyword evidence="6" id="KW-0865">Zymogen</keyword>
<dbReference type="GO" id="GO:0004197">
    <property type="term" value="F:cysteine-type endopeptidase activity"/>
    <property type="evidence" value="ECO:0007669"/>
    <property type="project" value="InterPro"/>
</dbReference>
<keyword evidence="3" id="KW-0053">Apoptosis</keyword>
<evidence type="ECO:0000256" key="5">
    <source>
        <dbReference type="ARBA" id="ARBA00022807"/>
    </source>
</evidence>
<evidence type="ECO:0000313" key="10">
    <source>
        <dbReference type="EMBL" id="OAD53827.1"/>
    </source>
</evidence>
<evidence type="ECO:0000256" key="6">
    <source>
        <dbReference type="ARBA" id="ARBA00023145"/>
    </source>
</evidence>
<protein>
    <submittedName>
        <fullName evidence="10">Caspase</fullName>
    </submittedName>
</protein>